<gene>
    <name evidence="1" type="ORF">SAMN04487941_1411</name>
</gene>
<name>A0A1I7H0S4_9BACT</name>
<dbReference type="RefSeq" id="WP_068836709.1">
    <property type="nucleotide sequence ID" value="NZ_BMXC01000001.1"/>
</dbReference>
<dbReference type="STRING" id="388950.GCA_001611675_00509"/>
<sequence>MAKYDGSEGEAIALSQAAEWTRNYRNKRIDSAEGEIAKAHFFGRNILNQILEQENCVGIRMYYAEDNNGQKQLILVGATAEGEDIENGIIADRSRICPPDCVESGLND</sequence>
<keyword evidence="2" id="KW-1185">Reference proteome</keyword>
<proteinExistence type="predicted"/>
<protein>
    <submittedName>
        <fullName evidence="1">Uncharacterized protein</fullName>
    </submittedName>
</protein>
<reference evidence="2" key="1">
    <citation type="submission" date="2016-10" db="EMBL/GenBank/DDBJ databases">
        <authorList>
            <person name="Varghese N."/>
        </authorList>
    </citation>
    <scope>NUCLEOTIDE SEQUENCE [LARGE SCALE GENOMIC DNA]</scope>
    <source>
        <strain evidence="2">DSM 18820</strain>
    </source>
</reference>
<evidence type="ECO:0000313" key="1">
    <source>
        <dbReference type="EMBL" id="SFU54324.1"/>
    </source>
</evidence>
<dbReference type="OrthoDB" id="661524at2"/>
<dbReference type="AlphaFoldDB" id="A0A1I7H0S4"/>
<dbReference type="Proteomes" id="UP000182491">
    <property type="component" value="Unassembled WGS sequence"/>
</dbReference>
<evidence type="ECO:0000313" key="2">
    <source>
        <dbReference type="Proteomes" id="UP000182491"/>
    </source>
</evidence>
<dbReference type="EMBL" id="FPCA01000001">
    <property type="protein sequence ID" value="SFU54324.1"/>
    <property type="molecule type" value="Genomic_DNA"/>
</dbReference>
<organism evidence="1 2">
    <name type="scientific">Pontibacter akesuensis</name>
    <dbReference type="NCBI Taxonomy" id="388950"/>
    <lineage>
        <taxon>Bacteria</taxon>
        <taxon>Pseudomonadati</taxon>
        <taxon>Bacteroidota</taxon>
        <taxon>Cytophagia</taxon>
        <taxon>Cytophagales</taxon>
        <taxon>Hymenobacteraceae</taxon>
        <taxon>Pontibacter</taxon>
    </lineage>
</organism>
<accession>A0A1I7H0S4</accession>